<sequence length="258" mass="29819">MYKKTLFLLLIFSFVLQAQNVRPAFKKGELLKYRISYSNWFNAGSATLEIKESTNNGKSSFHIKGKGKTTGVTGWFFKVNDDYQTYFYKNNLLPYKFIRKIDEGGYTKDKEIHFHQNSNKATVKDHEKKTEEMFSTAQGVHDMLSTLYYLRNQDISKMKPGDEVKLTMFFDEKNYPFKLRYLGTETIKTKFGKVASAKFRPLVQAGRVFKAKESITVWVSNDKNKIPLRIKADLAVGSLRADLDIYKGLANSFPIIFD</sequence>
<feature type="chain" id="PRO_5046148339" evidence="1">
    <location>
        <begin position="19"/>
        <end position="258"/>
    </location>
</feature>
<dbReference type="Proteomes" id="UP000623301">
    <property type="component" value="Unassembled WGS sequence"/>
</dbReference>
<reference evidence="2 3" key="1">
    <citation type="submission" date="2020-12" db="EMBL/GenBank/DDBJ databases">
        <title>Aureibaculum luteum sp. nov. and Aureibaculum flavum sp. nov., novel members of the family Flavobacteriaceae isolated from Antarctic intertidal sediments.</title>
        <authorList>
            <person name="He X."/>
            <person name="Zhang X."/>
        </authorList>
    </citation>
    <scope>NUCLEOTIDE SEQUENCE [LARGE SCALE GENOMIC DNA]</scope>
    <source>
        <strain evidence="2 3">A20</strain>
    </source>
</reference>
<dbReference type="InterPro" id="IPR021457">
    <property type="entry name" value="DUF3108"/>
</dbReference>
<dbReference type="EMBL" id="JAEHFJ010000003">
    <property type="protein sequence ID" value="MBJ2174000.1"/>
    <property type="molecule type" value="Genomic_DNA"/>
</dbReference>
<organism evidence="2 3">
    <name type="scientific">Aureibaculum flavum</name>
    <dbReference type="NCBI Taxonomy" id="2795986"/>
    <lineage>
        <taxon>Bacteria</taxon>
        <taxon>Pseudomonadati</taxon>
        <taxon>Bacteroidota</taxon>
        <taxon>Flavobacteriia</taxon>
        <taxon>Flavobacteriales</taxon>
        <taxon>Flavobacteriaceae</taxon>
        <taxon>Aureibaculum</taxon>
    </lineage>
</organism>
<gene>
    <name evidence="2" type="ORF">JBL43_07110</name>
</gene>
<proteinExistence type="predicted"/>
<comment type="caution">
    <text evidence="2">The sequence shown here is derived from an EMBL/GenBank/DDBJ whole genome shotgun (WGS) entry which is preliminary data.</text>
</comment>
<evidence type="ECO:0000313" key="3">
    <source>
        <dbReference type="Proteomes" id="UP000623301"/>
    </source>
</evidence>
<keyword evidence="3" id="KW-1185">Reference proteome</keyword>
<dbReference type="Pfam" id="PF11306">
    <property type="entry name" value="DUF3108"/>
    <property type="match status" value="1"/>
</dbReference>
<evidence type="ECO:0000256" key="1">
    <source>
        <dbReference type="SAM" id="SignalP"/>
    </source>
</evidence>
<evidence type="ECO:0000313" key="2">
    <source>
        <dbReference type="EMBL" id="MBJ2174000.1"/>
    </source>
</evidence>
<accession>A0ABS0WPT7</accession>
<keyword evidence="1" id="KW-0732">Signal</keyword>
<dbReference type="RefSeq" id="WP_198840765.1">
    <property type="nucleotide sequence ID" value="NZ_JAEHFJ010000003.1"/>
</dbReference>
<name>A0ABS0WPT7_9FLAO</name>
<protein>
    <submittedName>
        <fullName evidence="2">DUF3108 domain-containing protein</fullName>
    </submittedName>
</protein>
<feature type="signal peptide" evidence="1">
    <location>
        <begin position="1"/>
        <end position="18"/>
    </location>
</feature>